<dbReference type="GO" id="GO:0016020">
    <property type="term" value="C:membrane"/>
    <property type="evidence" value="ECO:0007669"/>
    <property type="project" value="UniProtKB-SubCell"/>
</dbReference>
<evidence type="ECO:0000256" key="5">
    <source>
        <dbReference type="SAM" id="MobiDB-lite"/>
    </source>
</evidence>
<name>A0A8H8D9G3_9ASCO</name>
<dbReference type="CDD" id="cd06178">
    <property type="entry name" value="MFS_unc93-like"/>
    <property type="match status" value="1"/>
</dbReference>
<keyword evidence="2 6" id="KW-0812">Transmembrane</keyword>
<feature type="region of interest" description="Disordered" evidence="5">
    <location>
        <begin position="1"/>
        <end position="23"/>
    </location>
</feature>
<dbReference type="EMBL" id="JAEOAQ010000006">
    <property type="protein sequence ID" value="KAG5418178.1"/>
    <property type="molecule type" value="Genomic_DNA"/>
</dbReference>
<sequence length="533" mass="59233">MTEEKVTMPMEVTSTSSGSKDLENHIHDDQVHLELKHHSLEEIAASGRWYDRMFNVFGKKFHYSNAMVQVCMCAFVIFMTPGMYNALTGIGASISDKPTADNASVALYSTFATIGFFGGTICNTIGVRLSLMIGGLGYALYAGSLLSFNHNENKGFVIFAGALLGVCAAILWSAQGLVVLSYATEENKGKAIMIFWVIFNLGGVIGSIIPLANNLENKGSSANDGTFIAFIVLMLCGSVIACFMLPSSKVWKSDGTKVAKDNHKYPNWKDELMDLFKLLIHEPKIIIMFPMFFASNWFYTYHFNNVNHGMFNLRTRSLNSLLYWLAQMIGAVLLGLILDLKYYSRPTRAKIGWVVLFVLGLTIWGGGLKFQLEFTRKEVESVPPKIAPMDFKEGRYIGPMFLYLFYGGYDSIFQTYVLWTLGALSNNPKKVALYAGFYKGIQSAGAAIAWRLDAIGVPYMNLFASSWALVQGSLVIAIPLLWFQITDTTDAIKDGLDAVVGMEEIEAVKSTVEHREEHGEIEGEKEKVDLERI</sequence>
<dbReference type="InterPro" id="IPR010291">
    <property type="entry name" value="Ion_channel_UNC-93"/>
</dbReference>
<dbReference type="GeneID" id="93653137"/>
<dbReference type="InterPro" id="IPR036259">
    <property type="entry name" value="MFS_trans_sf"/>
</dbReference>
<dbReference type="AlphaFoldDB" id="A0A8H8D9G3"/>
<dbReference type="OrthoDB" id="196103at2759"/>
<feature type="transmembrane region" description="Helical" evidence="6">
    <location>
        <begin position="400"/>
        <end position="419"/>
    </location>
</feature>
<feature type="transmembrane region" description="Helical" evidence="6">
    <location>
        <begin position="192"/>
        <end position="213"/>
    </location>
</feature>
<feature type="transmembrane region" description="Helical" evidence="6">
    <location>
        <begin position="129"/>
        <end position="150"/>
    </location>
</feature>
<dbReference type="Gene3D" id="1.20.1250.20">
    <property type="entry name" value="MFS general substrate transporter like domains"/>
    <property type="match status" value="1"/>
</dbReference>
<comment type="caution">
    <text evidence="7">The sequence shown here is derived from an EMBL/GenBank/DDBJ whole genome shotgun (WGS) entry which is preliminary data.</text>
</comment>
<keyword evidence="4 6" id="KW-0472">Membrane</keyword>
<feature type="region of interest" description="Disordered" evidence="5">
    <location>
        <begin position="514"/>
        <end position="533"/>
    </location>
</feature>
<gene>
    <name evidence="7" type="ORF">I9W82_004508</name>
</gene>
<proteinExistence type="predicted"/>
<dbReference type="InterPro" id="IPR051617">
    <property type="entry name" value="UNC-93-like_regulator"/>
</dbReference>
<feature type="transmembrane region" description="Helical" evidence="6">
    <location>
        <begin position="225"/>
        <end position="245"/>
    </location>
</feature>
<dbReference type="PANTHER" id="PTHR23294">
    <property type="entry name" value="ET TRANSLATION PRODUCT-RELATED"/>
    <property type="match status" value="1"/>
</dbReference>
<evidence type="ECO:0000256" key="4">
    <source>
        <dbReference type="ARBA" id="ARBA00023136"/>
    </source>
</evidence>
<feature type="transmembrane region" description="Helical" evidence="6">
    <location>
        <begin position="104"/>
        <end position="122"/>
    </location>
</feature>
<accession>A0A8H8D9G3</accession>
<evidence type="ECO:0000256" key="1">
    <source>
        <dbReference type="ARBA" id="ARBA00004141"/>
    </source>
</evidence>
<feature type="transmembrane region" description="Helical" evidence="6">
    <location>
        <begin position="352"/>
        <end position="372"/>
    </location>
</feature>
<evidence type="ECO:0000313" key="8">
    <source>
        <dbReference type="Proteomes" id="UP000669133"/>
    </source>
</evidence>
<dbReference type="Proteomes" id="UP000669133">
    <property type="component" value="Unassembled WGS sequence"/>
</dbReference>
<feature type="transmembrane region" description="Helical" evidence="6">
    <location>
        <begin position="431"/>
        <end position="450"/>
    </location>
</feature>
<keyword evidence="3 6" id="KW-1133">Transmembrane helix</keyword>
<reference evidence="7 8" key="1">
    <citation type="submission" date="2020-12" db="EMBL/GenBank/DDBJ databases">
        <title>Effect of drift, selection, and recombination on the evolution of hybrid genomes in Candida yeast pathogens.</title>
        <authorList>
            <person name="Mixao V."/>
            <person name="Ksiezopolska E."/>
            <person name="Saus E."/>
            <person name="Boekhout T."/>
            <person name="Gacser A."/>
            <person name="Gabaldon T."/>
        </authorList>
    </citation>
    <scope>NUCLEOTIDE SEQUENCE [LARGE SCALE GENOMIC DNA]</scope>
    <source>
        <strain evidence="7 8">BP57</strain>
    </source>
</reference>
<evidence type="ECO:0000256" key="2">
    <source>
        <dbReference type="ARBA" id="ARBA00022692"/>
    </source>
</evidence>
<dbReference type="RefSeq" id="XP_067547294.1">
    <property type="nucleotide sequence ID" value="XM_067693587.1"/>
</dbReference>
<dbReference type="SUPFAM" id="SSF103473">
    <property type="entry name" value="MFS general substrate transporter"/>
    <property type="match status" value="1"/>
</dbReference>
<evidence type="ECO:0000256" key="6">
    <source>
        <dbReference type="SAM" id="Phobius"/>
    </source>
</evidence>
<keyword evidence="8" id="KW-1185">Reference proteome</keyword>
<dbReference type="Pfam" id="PF05978">
    <property type="entry name" value="UNC-93"/>
    <property type="match status" value="1"/>
</dbReference>
<evidence type="ECO:0000256" key="3">
    <source>
        <dbReference type="ARBA" id="ARBA00022989"/>
    </source>
</evidence>
<feature type="transmembrane region" description="Helical" evidence="6">
    <location>
        <begin position="285"/>
        <end position="301"/>
    </location>
</feature>
<feature type="transmembrane region" description="Helical" evidence="6">
    <location>
        <begin position="63"/>
        <end position="84"/>
    </location>
</feature>
<organism evidence="7 8">
    <name type="scientific">Candida metapsilosis</name>
    <dbReference type="NCBI Taxonomy" id="273372"/>
    <lineage>
        <taxon>Eukaryota</taxon>
        <taxon>Fungi</taxon>
        <taxon>Dikarya</taxon>
        <taxon>Ascomycota</taxon>
        <taxon>Saccharomycotina</taxon>
        <taxon>Pichiomycetes</taxon>
        <taxon>Debaryomycetaceae</taxon>
        <taxon>Candida/Lodderomyces clade</taxon>
        <taxon>Candida</taxon>
    </lineage>
</organism>
<feature type="transmembrane region" description="Helical" evidence="6">
    <location>
        <begin position="321"/>
        <end position="340"/>
    </location>
</feature>
<feature type="transmembrane region" description="Helical" evidence="6">
    <location>
        <begin position="156"/>
        <end position="180"/>
    </location>
</feature>
<evidence type="ECO:0000313" key="7">
    <source>
        <dbReference type="EMBL" id="KAG5418178.1"/>
    </source>
</evidence>
<comment type="subcellular location">
    <subcellularLocation>
        <location evidence="1">Membrane</location>
        <topology evidence="1">Multi-pass membrane protein</topology>
    </subcellularLocation>
</comment>
<dbReference type="PANTHER" id="PTHR23294:SF59">
    <property type="entry name" value="UNC93-LIKE PROTEIN C922.05C"/>
    <property type="match status" value="1"/>
</dbReference>
<protein>
    <submittedName>
        <fullName evidence="7">Uncharacterized protein</fullName>
    </submittedName>
</protein>
<feature type="transmembrane region" description="Helical" evidence="6">
    <location>
        <begin position="462"/>
        <end position="483"/>
    </location>
</feature>